<evidence type="ECO:0000256" key="5">
    <source>
        <dbReference type="ARBA" id="ARBA00022842"/>
    </source>
</evidence>
<evidence type="ECO:0000256" key="2">
    <source>
        <dbReference type="ARBA" id="ARBA00006706"/>
    </source>
</evidence>
<dbReference type="EMBL" id="UOEX01000414">
    <property type="protein sequence ID" value="VAW42064.1"/>
    <property type="molecule type" value="Genomic_DNA"/>
</dbReference>
<keyword evidence="5" id="KW-0460">Magnesium</keyword>
<dbReference type="Pfam" id="PF00348">
    <property type="entry name" value="polyprenyl_synt"/>
    <property type="match status" value="1"/>
</dbReference>
<evidence type="ECO:0000256" key="3">
    <source>
        <dbReference type="ARBA" id="ARBA00022679"/>
    </source>
</evidence>
<dbReference type="AlphaFoldDB" id="A0A3B0WEL4"/>
<protein>
    <submittedName>
        <fullName evidence="6">Octaprenyl-diphosphate synthase / Dimethylallyltransferase / Geranyltranstransferase (Farnesyldiphosphate synthase) / Geranylgeranyl pyrophosphate synthetase</fullName>
        <ecNumber evidence="6">2.5.1.-</ecNumber>
        <ecNumber evidence="6">2.5.1.1</ecNumber>
        <ecNumber evidence="6">2.5.1.10</ecNumber>
        <ecNumber evidence="6">2.5.1.29</ecNumber>
    </submittedName>
</protein>
<dbReference type="InterPro" id="IPR000092">
    <property type="entry name" value="Polyprenyl_synt"/>
</dbReference>
<comment type="cofactor">
    <cofactor evidence="1">
        <name>Mg(2+)</name>
        <dbReference type="ChEBI" id="CHEBI:18420"/>
    </cofactor>
</comment>
<keyword evidence="4" id="KW-0479">Metal-binding</keyword>
<name>A0A3B0WEL4_9ZZZZ</name>
<dbReference type="GO" id="GO:0008299">
    <property type="term" value="P:isoprenoid biosynthetic process"/>
    <property type="evidence" value="ECO:0007669"/>
    <property type="project" value="InterPro"/>
</dbReference>
<sequence>MTGLLRNIRPETEKIDLIMGQDLSAAIDNPLLSEVIKYAVFNGGKRIRPLLTILSAGLEGCNSPDLYRLALTFEYLHAASLLHDDVIDHADERRGRKAANKVWSNTHVILAGDFLHSHAMRLAGTVGGISCLKVICRATAAMVESEFLQLQNAEKRETAESYYFAVLRGKTAALIAAACETGAIFADSTRDKKQALALFGTNLGLAFQIIDDLLDYLGDEAKTGKAVGNDFQEGKMTLPLLYALRGDSNDSRELKELLANTAADRNSYFTRARDIISITGGFTAARQRAVSLIDEALAALNIFPDSSAKDTLHALAHYVLERDK</sequence>
<dbReference type="PROSITE" id="PS00444">
    <property type="entry name" value="POLYPRENYL_SYNTHASE_2"/>
    <property type="match status" value="1"/>
</dbReference>
<evidence type="ECO:0000256" key="4">
    <source>
        <dbReference type="ARBA" id="ARBA00022723"/>
    </source>
</evidence>
<dbReference type="GO" id="GO:0004311">
    <property type="term" value="F:geranylgeranyl diphosphate synthase activity"/>
    <property type="evidence" value="ECO:0007669"/>
    <property type="project" value="UniProtKB-EC"/>
</dbReference>
<dbReference type="PROSITE" id="PS00723">
    <property type="entry name" value="POLYPRENYL_SYNTHASE_1"/>
    <property type="match status" value="1"/>
</dbReference>
<keyword evidence="3 6" id="KW-0808">Transferase</keyword>
<dbReference type="GO" id="GO:0004337">
    <property type="term" value="F:(2E,6E)-farnesyl diphosphate synthase activity"/>
    <property type="evidence" value="ECO:0007669"/>
    <property type="project" value="UniProtKB-EC"/>
</dbReference>
<comment type="similarity">
    <text evidence="2">Belongs to the FPP/GGPP synthase family.</text>
</comment>
<dbReference type="SFLD" id="SFLDS00005">
    <property type="entry name" value="Isoprenoid_Synthase_Type_I"/>
    <property type="match status" value="1"/>
</dbReference>
<reference evidence="6" key="1">
    <citation type="submission" date="2018-06" db="EMBL/GenBank/DDBJ databases">
        <authorList>
            <person name="Zhirakovskaya E."/>
        </authorList>
    </citation>
    <scope>NUCLEOTIDE SEQUENCE</scope>
</reference>
<dbReference type="GO" id="GO:0004161">
    <property type="term" value="F:dimethylallyltranstransferase activity"/>
    <property type="evidence" value="ECO:0007669"/>
    <property type="project" value="UniProtKB-EC"/>
</dbReference>
<dbReference type="EC" id="2.5.1.10" evidence="6"/>
<dbReference type="PANTHER" id="PTHR12001:SF69">
    <property type="entry name" value="ALL TRANS-POLYPRENYL-DIPHOSPHATE SYNTHASE PDSS1"/>
    <property type="match status" value="1"/>
</dbReference>
<dbReference type="Gene3D" id="1.10.600.10">
    <property type="entry name" value="Farnesyl Diphosphate Synthase"/>
    <property type="match status" value="1"/>
</dbReference>
<organism evidence="6">
    <name type="scientific">hydrothermal vent metagenome</name>
    <dbReference type="NCBI Taxonomy" id="652676"/>
    <lineage>
        <taxon>unclassified sequences</taxon>
        <taxon>metagenomes</taxon>
        <taxon>ecological metagenomes</taxon>
    </lineage>
</organism>
<accession>A0A3B0WEL4</accession>
<dbReference type="SUPFAM" id="SSF48576">
    <property type="entry name" value="Terpenoid synthases"/>
    <property type="match status" value="1"/>
</dbReference>
<dbReference type="EC" id="2.5.1.-" evidence="6"/>
<dbReference type="EC" id="2.5.1.1" evidence="6"/>
<dbReference type="InterPro" id="IPR033749">
    <property type="entry name" value="Polyprenyl_synt_CS"/>
</dbReference>
<gene>
    <name evidence="6" type="ORF">MNBD_DELTA03-786</name>
</gene>
<proteinExistence type="inferred from homology"/>
<dbReference type="InterPro" id="IPR008949">
    <property type="entry name" value="Isoprenoid_synthase_dom_sf"/>
</dbReference>
<dbReference type="CDD" id="cd00685">
    <property type="entry name" value="Trans_IPPS_HT"/>
    <property type="match status" value="1"/>
</dbReference>
<evidence type="ECO:0000256" key="1">
    <source>
        <dbReference type="ARBA" id="ARBA00001946"/>
    </source>
</evidence>
<evidence type="ECO:0000313" key="6">
    <source>
        <dbReference type="EMBL" id="VAW42064.1"/>
    </source>
</evidence>
<dbReference type="GO" id="GO:0046872">
    <property type="term" value="F:metal ion binding"/>
    <property type="evidence" value="ECO:0007669"/>
    <property type="project" value="UniProtKB-KW"/>
</dbReference>
<dbReference type="PANTHER" id="PTHR12001">
    <property type="entry name" value="GERANYLGERANYL PYROPHOSPHATE SYNTHASE"/>
    <property type="match status" value="1"/>
</dbReference>
<dbReference type="EC" id="2.5.1.29" evidence="6"/>